<dbReference type="OrthoDB" id="1448686at2"/>
<feature type="transmembrane region" description="Helical" evidence="1">
    <location>
        <begin position="50"/>
        <end position="70"/>
    </location>
</feature>
<accession>A0A550I7J4</accession>
<reference evidence="2 3" key="1">
    <citation type="submission" date="2019-06" db="EMBL/GenBank/DDBJ databases">
        <title>Gramella sabulilitoris sp. nov., isolated from a marine sand.</title>
        <authorList>
            <person name="Yoon J.-H."/>
        </authorList>
    </citation>
    <scope>NUCLEOTIDE SEQUENCE [LARGE SCALE GENOMIC DNA]</scope>
    <source>
        <strain evidence="2 3">HSMS-1</strain>
    </source>
</reference>
<keyword evidence="1" id="KW-0472">Membrane</keyword>
<dbReference type="Proteomes" id="UP000315131">
    <property type="component" value="Unassembled WGS sequence"/>
</dbReference>
<evidence type="ECO:0000313" key="3">
    <source>
        <dbReference type="Proteomes" id="UP000315131"/>
    </source>
</evidence>
<protein>
    <submittedName>
        <fullName evidence="2">Uncharacterized protein</fullName>
    </submittedName>
</protein>
<keyword evidence="3" id="KW-1185">Reference proteome</keyword>
<evidence type="ECO:0000256" key="1">
    <source>
        <dbReference type="SAM" id="Phobius"/>
    </source>
</evidence>
<gene>
    <name evidence="2" type="ORF">FGM01_03370</name>
</gene>
<organism evidence="2 3">
    <name type="scientific">Christiangramia sabulilitoris</name>
    <dbReference type="NCBI Taxonomy" id="2583991"/>
    <lineage>
        <taxon>Bacteria</taxon>
        <taxon>Pseudomonadati</taxon>
        <taxon>Bacteroidota</taxon>
        <taxon>Flavobacteriia</taxon>
        <taxon>Flavobacteriales</taxon>
        <taxon>Flavobacteriaceae</taxon>
        <taxon>Christiangramia</taxon>
    </lineage>
</organism>
<keyword evidence="1" id="KW-0812">Transmembrane</keyword>
<dbReference type="RefSeq" id="WP_143409722.1">
    <property type="nucleotide sequence ID" value="NZ_VHSF01000001.1"/>
</dbReference>
<proteinExistence type="predicted"/>
<name>A0A550I7J4_9FLAO</name>
<dbReference type="EMBL" id="VHSF01000001">
    <property type="protein sequence ID" value="TRO66943.1"/>
    <property type="molecule type" value="Genomic_DNA"/>
</dbReference>
<comment type="caution">
    <text evidence="2">The sequence shown here is derived from an EMBL/GenBank/DDBJ whole genome shotgun (WGS) entry which is preliminary data.</text>
</comment>
<sequence>MLELMVYITAALLTLSKFLDCYSTQLRIRNLNDETNSIGRTFMSLGIKNGIWIIFLISLLIILGSVFLISEYYSTLLYQCLFIITGILVSVVQFAVAHANYYGRENKITRLIRRIHIYKN</sequence>
<evidence type="ECO:0000313" key="2">
    <source>
        <dbReference type="EMBL" id="TRO66943.1"/>
    </source>
</evidence>
<feature type="transmembrane region" description="Helical" evidence="1">
    <location>
        <begin position="76"/>
        <end position="103"/>
    </location>
</feature>
<keyword evidence="1" id="KW-1133">Transmembrane helix</keyword>
<dbReference type="AlphaFoldDB" id="A0A550I7J4"/>